<dbReference type="Proteomes" id="UP000827976">
    <property type="component" value="Chromosome 8"/>
</dbReference>
<name>A0ACB7VKF9_DIOAL</name>
<dbReference type="EMBL" id="CM037018">
    <property type="protein sequence ID" value="KAH7674603.1"/>
    <property type="molecule type" value="Genomic_DNA"/>
</dbReference>
<sequence length="156" mass="17422">MKGTTSYELEVGLQAEKIWAVYRGLRLAELMVELLPTLIEKFDIVQGDGEVGTILCLHWSPGTPIAEISKEKFTKIDDEKRINEVHTIEGGYLQLGLDSFMVRLEIIAKGEAASVIRSIMEYEIDDKFADKASLVSTATMATIHETIGKYLVKQES</sequence>
<proteinExistence type="predicted"/>
<accession>A0ACB7VKF9</accession>
<evidence type="ECO:0000313" key="2">
    <source>
        <dbReference type="Proteomes" id="UP000827976"/>
    </source>
</evidence>
<evidence type="ECO:0000313" key="1">
    <source>
        <dbReference type="EMBL" id="KAH7674603.1"/>
    </source>
</evidence>
<gene>
    <name evidence="1" type="ORF">IHE45_08G085100</name>
</gene>
<comment type="caution">
    <text evidence="1">The sequence shown here is derived from an EMBL/GenBank/DDBJ whole genome shotgun (WGS) entry which is preliminary data.</text>
</comment>
<keyword evidence="1" id="KW-0456">Lyase</keyword>
<reference evidence="2" key="1">
    <citation type="journal article" date="2022" name="Nat. Commun.">
        <title>Chromosome evolution and the genetic basis of agronomically important traits in greater yam.</title>
        <authorList>
            <person name="Bredeson J.V."/>
            <person name="Lyons J.B."/>
            <person name="Oniyinde I.O."/>
            <person name="Okereke N.R."/>
            <person name="Kolade O."/>
            <person name="Nnabue I."/>
            <person name="Nwadili C.O."/>
            <person name="Hribova E."/>
            <person name="Parker M."/>
            <person name="Nwogha J."/>
            <person name="Shu S."/>
            <person name="Carlson J."/>
            <person name="Kariba R."/>
            <person name="Muthemba S."/>
            <person name="Knop K."/>
            <person name="Barton G.J."/>
            <person name="Sherwood A.V."/>
            <person name="Lopez-Montes A."/>
            <person name="Asiedu R."/>
            <person name="Jamnadass R."/>
            <person name="Muchugi A."/>
            <person name="Goodstein D."/>
            <person name="Egesi C.N."/>
            <person name="Featherston J."/>
            <person name="Asfaw A."/>
            <person name="Simpson G.G."/>
            <person name="Dolezel J."/>
            <person name="Hendre P.S."/>
            <person name="Van Deynze A."/>
            <person name="Kumar P.L."/>
            <person name="Obidiegwu J.E."/>
            <person name="Bhattacharjee R."/>
            <person name="Rokhsar D.S."/>
        </authorList>
    </citation>
    <scope>NUCLEOTIDE SEQUENCE [LARGE SCALE GENOMIC DNA]</scope>
    <source>
        <strain evidence="2">cv. TDa95/00328</strain>
    </source>
</reference>
<organism evidence="1 2">
    <name type="scientific">Dioscorea alata</name>
    <name type="common">Purple yam</name>
    <dbReference type="NCBI Taxonomy" id="55571"/>
    <lineage>
        <taxon>Eukaryota</taxon>
        <taxon>Viridiplantae</taxon>
        <taxon>Streptophyta</taxon>
        <taxon>Embryophyta</taxon>
        <taxon>Tracheophyta</taxon>
        <taxon>Spermatophyta</taxon>
        <taxon>Magnoliopsida</taxon>
        <taxon>Liliopsida</taxon>
        <taxon>Dioscoreales</taxon>
        <taxon>Dioscoreaceae</taxon>
        <taxon>Dioscorea</taxon>
    </lineage>
</organism>
<dbReference type="EC" id="4.2.1.78" evidence="1"/>
<keyword evidence="2" id="KW-1185">Reference proteome</keyword>
<protein>
    <submittedName>
        <fullName evidence="1">(S)-norcoclaurine synthase protein</fullName>
        <ecNumber evidence="1">4.2.1.78</ecNumber>
    </submittedName>
</protein>